<feature type="transmembrane region" description="Helical" evidence="6">
    <location>
        <begin position="347"/>
        <end position="370"/>
    </location>
</feature>
<evidence type="ECO:0000256" key="2">
    <source>
        <dbReference type="ARBA" id="ARBA00022475"/>
    </source>
</evidence>
<organism evidence="7 8">
    <name type="scientific">Amycolatopsis melonis</name>
    <dbReference type="NCBI Taxonomy" id="3156488"/>
    <lineage>
        <taxon>Bacteria</taxon>
        <taxon>Bacillati</taxon>
        <taxon>Actinomycetota</taxon>
        <taxon>Actinomycetes</taxon>
        <taxon>Pseudonocardiales</taxon>
        <taxon>Pseudonocardiaceae</taxon>
        <taxon>Amycolatopsis</taxon>
    </lineage>
</organism>
<comment type="caution">
    <text evidence="7">The sequence shown here is derived from an EMBL/GenBank/DDBJ whole genome shotgun (WGS) entry which is preliminary data.</text>
</comment>
<dbReference type="SUPFAM" id="SSF103473">
    <property type="entry name" value="MFS general substrate transporter"/>
    <property type="match status" value="1"/>
</dbReference>
<keyword evidence="5 6" id="KW-0472">Membrane</keyword>
<reference evidence="7 8" key="1">
    <citation type="submission" date="2024-05" db="EMBL/GenBank/DDBJ databases">
        <authorList>
            <person name="Zhao H."/>
            <person name="Xu Y."/>
            <person name="Lin S."/>
            <person name="Spain J.C."/>
            <person name="Zhou N.-Y."/>
        </authorList>
    </citation>
    <scope>NUCLEOTIDE SEQUENCE [LARGE SCALE GENOMIC DNA]</scope>
    <source>
        <strain evidence="7 8">NEAU-NG30</strain>
    </source>
</reference>
<keyword evidence="4 6" id="KW-1133">Transmembrane helix</keyword>
<dbReference type="Gene3D" id="1.20.1250.20">
    <property type="entry name" value="MFS general substrate transporter like domains"/>
    <property type="match status" value="1"/>
</dbReference>
<evidence type="ECO:0000256" key="6">
    <source>
        <dbReference type="SAM" id="Phobius"/>
    </source>
</evidence>
<dbReference type="PANTHER" id="PTHR23513">
    <property type="entry name" value="INTEGRAL MEMBRANE EFFLUX PROTEIN-RELATED"/>
    <property type="match status" value="1"/>
</dbReference>
<dbReference type="Pfam" id="PF07690">
    <property type="entry name" value="MFS_1"/>
    <property type="match status" value="1"/>
</dbReference>
<feature type="transmembrane region" description="Helical" evidence="6">
    <location>
        <begin position="230"/>
        <end position="252"/>
    </location>
</feature>
<dbReference type="InterPro" id="IPR036259">
    <property type="entry name" value="MFS_trans_sf"/>
</dbReference>
<comment type="subcellular location">
    <subcellularLocation>
        <location evidence="1">Cell membrane</location>
        <topology evidence="1">Multi-pass membrane protein</topology>
    </subcellularLocation>
</comment>
<dbReference type="CDD" id="cd06173">
    <property type="entry name" value="MFS_MefA_like"/>
    <property type="match status" value="1"/>
</dbReference>
<evidence type="ECO:0000256" key="3">
    <source>
        <dbReference type="ARBA" id="ARBA00022692"/>
    </source>
</evidence>
<dbReference type="InterPro" id="IPR011701">
    <property type="entry name" value="MFS"/>
</dbReference>
<evidence type="ECO:0000256" key="5">
    <source>
        <dbReference type="ARBA" id="ARBA00023136"/>
    </source>
</evidence>
<feature type="transmembrane region" description="Helical" evidence="6">
    <location>
        <begin position="258"/>
        <end position="279"/>
    </location>
</feature>
<feature type="transmembrane region" description="Helical" evidence="6">
    <location>
        <begin position="376"/>
        <end position="397"/>
    </location>
</feature>
<proteinExistence type="predicted"/>
<feature type="transmembrane region" description="Helical" evidence="6">
    <location>
        <begin position="51"/>
        <end position="71"/>
    </location>
</feature>
<sequence>MAEDVPATYREVFGVAQFRILWLAHVQSVLGDQLARVALSILVFDRTGSPAWAAVTYAMTILPNLAGGALLSGLADRFPRRTVMVAADVLRAVLVAVMALPGQPVAVMVVLLAVVQVLYAPFTAARSAVLPAVLTGDRFVVGTAVMRTTDQIGHVAGFGAGAALVTLLGTHTTLLLDAATFAVSALLLATGLQAHRPSAEGQAVRGAGTWWRTLRAGFALVTGDRRLRALVGLACVSGFYVVPEGLAVPYAAQIHGGTLAVGLLLAANPVGAVLGMLTLKAVRPDRRLRWMGPLAVATCAVLLPTAWAPPLWVTVALWVANGLFSAYDMVANTTFVQIVPDASRGQAIGLAVAAMLTAQGVGVVAGGLLAQAVTPAVVIGLAGLGGTLAAVAASLAWRRAAPLLPPAGQERNANSA</sequence>
<evidence type="ECO:0000313" key="8">
    <source>
        <dbReference type="Proteomes" id="UP001440984"/>
    </source>
</evidence>
<name>A0ABV0L955_9PSEU</name>
<keyword evidence="2" id="KW-1003">Cell membrane</keyword>
<protein>
    <submittedName>
        <fullName evidence="7">MFS transporter</fullName>
    </submittedName>
</protein>
<dbReference type="PANTHER" id="PTHR23513:SF11">
    <property type="entry name" value="STAPHYLOFERRIN A TRANSPORTER"/>
    <property type="match status" value="1"/>
</dbReference>
<dbReference type="Proteomes" id="UP001440984">
    <property type="component" value="Unassembled WGS sequence"/>
</dbReference>
<evidence type="ECO:0000256" key="1">
    <source>
        <dbReference type="ARBA" id="ARBA00004651"/>
    </source>
</evidence>
<accession>A0ABV0L955</accession>
<evidence type="ECO:0000256" key="4">
    <source>
        <dbReference type="ARBA" id="ARBA00022989"/>
    </source>
</evidence>
<dbReference type="RefSeq" id="WP_348947218.1">
    <property type="nucleotide sequence ID" value="NZ_JBDZYD010000001.1"/>
</dbReference>
<keyword evidence="3 6" id="KW-0812">Transmembrane</keyword>
<dbReference type="EMBL" id="JBDZYD010000001">
    <property type="protein sequence ID" value="MEQ0557887.1"/>
    <property type="molecule type" value="Genomic_DNA"/>
</dbReference>
<evidence type="ECO:0000313" key="7">
    <source>
        <dbReference type="EMBL" id="MEQ0557887.1"/>
    </source>
</evidence>
<gene>
    <name evidence="7" type="ORF">ABJI51_02305</name>
</gene>
<keyword evidence="8" id="KW-1185">Reference proteome</keyword>
<feature type="transmembrane region" description="Helical" evidence="6">
    <location>
        <begin position="291"/>
        <end position="309"/>
    </location>
</feature>